<dbReference type="RefSeq" id="XP_014658108.1">
    <property type="nucleotide sequence ID" value="XM_014802622.1"/>
</dbReference>
<comment type="caution">
    <text evidence="4">The sequence shown here is derived from an EMBL/GenBank/DDBJ whole genome shotgun (WGS) entry which is preliminary data.</text>
</comment>
<evidence type="ECO:0000313" key="5">
    <source>
        <dbReference type="Proteomes" id="UP000325008"/>
    </source>
</evidence>
<gene>
    <name evidence="4" type="ORF">PSANT_01734</name>
</gene>
<evidence type="ECO:0000256" key="1">
    <source>
        <dbReference type="ARBA" id="ARBA00022574"/>
    </source>
</evidence>
<keyword evidence="1" id="KW-0853">WD repeat</keyword>
<dbReference type="Gene3D" id="2.130.10.10">
    <property type="entry name" value="YVTN repeat-like/Quinoprotein amine dehydrogenase"/>
    <property type="match status" value="1"/>
</dbReference>
<protein>
    <recommendedName>
        <fullName evidence="6">WD40 repeat-like protein</fullName>
    </recommendedName>
</protein>
<evidence type="ECO:0000313" key="4">
    <source>
        <dbReference type="EMBL" id="SPO44049.1"/>
    </source>
</evidence>
<dbReference type="EMBL" id="OOIQ01000003">
    <property type="protein sequence ID" value="SPO44049.1"/>
    <property type="molecule type" value="Genomic_DNA"/>
</dbReference>
<evidence type="ECO:0008006" key="6">
    <source>
        <dbReference type="Google" id="ProtNLM"/>
    </source>
</evidence>
<reference evidence="4" key="1">
    <citation type="submission" date="2018-03" db="EMBL/GenBank/DDBJ databases">
        <authorList>
            <person name="Guldener U."/>
        </authorList>
    </citation>
    <scope>NUCLEOTIDE SEQUENCE [LARGE SCALE GENOMIC DNA]</scope>
    <source>
        <strain evidence="4">ATCC34888</strain>
    </source>
</reference>
<dbReference type="InterPro" id="IPR001680">
    <property type="entry name" value="WD40_rpt"/>
</dbReference>
<sequence length="511" mass="54955">MQATTNASLFQTSYSEALGVYRSRKAVHTSGISDPSTWGRYGHAIQLNPRFESAVVRDAAQLAEEGAGADGGPYRVLALRVTTHSDGAWIWTAEAGGVVRQLDAESAQQVQVFRGAKAPIPAFDFINTAKGELLVTGSWDRAIRVYSTKDAQLVAEVKDASADFIKAIHVFCSAGRTWIAAAGSDKSIMLYDATPLATRGQGGLKCVHKYAVHTRPINALGSLTALDGTTYLYSADSMGRIVESVVSTSLRLEPVREMTGFSTAVYSIHTNWRRVSEDTIGSADGWLGEVREDEDGERYRLAAQVWAASGDKSAASYMLSPSLQRSAPKATRTMPPVGTQPPLHQASRLEHADFVKTVLPIGALLPPSYPLADDLANAVVTAGADEHIHIHPDPSSPTRSAEGHWHEVTALAAWIRHPTSAPTAAQSLPEARGTEVWIVSAGLDGSVRRWNLAALVKVGKPELVAPKADSREAGQWDQNSLPPKPTKTLRNDSTMTAEEEAELAELMSDDE</sequence>
<dbReference type="Pfam" id="PF00400">
    <property type="entry name" value="WD40"/>
    <property type="match status" value="1"/>
</dbReference>
<dbReference type="PANTHER" id="PTHR22847:SF637">
    <property type="entry name" value="WD REPEAT DOMAIN 5B"/>
    <property type="match status" value="1"/>
</dbReference>
<organism evidence="4 5">
    <name type="scientific">Pseudozyma antarctica</name>
    <name type="common">Yeast</name>
    <name type="synonym">Candida antarctica</name>
    <dbReference type="NCBI Taxonomy" id="84753"/>
    <lineage>
        <taxon>Eukaryota</taxon>
        <taxon>Fungi</taxon>
        <taxon>Dikarya</taxon>
        <taxon>Basidiomycota</taxon>
        <taxon>Ustilaginomycotina</taxon>
        <taxon>Ustilaginomycetes</taxon>
        <taxon>Ustilaginales</taxon>
        <taxon>Ustilaginaceae</taxon>
        <taxon>Moesziomyces</taxon>
    </lineage>
</organism>
<evidence type="ECO:0000256" key="3">
    <source>
        <dbReference type="SAM" id="MobiDB-lite"/>
    </source>
</evidence>
<feature type="compositionally biased region" description="Acidic residues" evidence="3">
    <location>
        <begin position="497"/>
        <end position="511"/>
    </location>
</feature>
<dbReference type="GO" id="GO:1990234">
    <property type="term" value="C:transferase complex"/>
    <property type="evidence" value="ECO:0007669"/>
    <property type="project" value="UniProtKB-ARBA"/>
</dbReference>
<proteinExistence type="predicted"/>
<dbReference type="AlphaFoldDB" id="A0A5C3FKU9"/>
<dbReference type="InterPro" id="IPR015943">
    <property type="entry name" value="WD40/YVTN_repeat-like_dom_sf"/>
</dbReference>
<dbReference type="Proteomes" id="UP000325008">
    <property type="component" value="Unassembled WGS sequence"/>
</dbReference>
<feature type="region of interest" description="Disordered" evidence="3">
    <location>
        <begin position="466"/>
        <end position="511"/>
    </location>
</feature>
<evidence type="ECO:0000256" key="2">
    <source>
        <dbReference type="ARBA" id="ARBA00022737"/>
    </source>
</evidence>
<dbReference type="InterPro" id="IPR036322">
    <property type="entry name" value="WD40_repeat_dom_sf"/>
</dbReference>
<name>A0A5C3FKU9_PSEA2</name>
<keyword evidence="5" id="KW-1185">Reference proteome</keyword>
<dbReference type="SMART" id="SM00320">
    <property type="entry name" value="WD40"/>
    <property type="match status" value="3"/>
</dbReference>
<accession>A0A5C3FKU9</accession>
<keyword evidence="2" id="KW-0677">Repeat</keyword>
<dbReference type="PANTHER" id="PTHR22847">
    <property type="entry name" value="WD40 REPEAT PROTEIN"/>
    <property type="match status" value="1"/>
</dbReference>
<dbReference type="SUPFAM" id="SSF50978">
    <property type="entry name" value="WD40 repeat-like"/>
    <property type="match status" value="1"/>
</dbReference>
<dbReference type="OrthoDB" id="6262491at2759"/>